<feature type="binding site" evidence="4">
    <location>
        <position position="94"/>
    </location>
    <ligand>
        <name>substrate</name>
    </ligand>
</feature>
<name>A0A2M8NYX6_9CHLR</name>
<dbReference type="PANTHER" id="PTHR48100">
    <property type="entry name" value="BROAD-SPECIFICITY PHOSPHATASE YOR283W-RELATED"/>
    <property type="match status" value="1"/>
</dbReference>
<dbReference type="Proteomes" id="UP000228921">
    <property type="component" value="Unassembled WGS sequence"/>
</dbReference>
<dbReference type="Pfam" id="PF00300">
    <property type="entry name" value="His_Phos_1"/>
    <property type="match status" value="1"/>
</dbReference>
<dbReference type="Gene3D" id="3.40.50.1240">
    <property type="entry name" value="Phosphoglycerate mutase-like"/>
    <property type="match status" value="1"/>
</dbReference>
<accession>A0A2M8NYX6</accession>
<evidence type="ECO:0000256" key="1">
    <source>
        <dbReference type="ARBA" id="ARBA00023152"/>
    </source>
</evidence>
<comment type="caution">
    <text evidence="6">The sequence shown here is derived from an EMBL/GenBank/DDBJ whole genome shotgun (WGS) entry which is preliminary data.</text>
</comment>
<dbReference type="GO" id="GO:0005737">
    <property type="term" value="C:cytoplasm"/>
    <property type="evidence" value="ECO:0007669"/>
    <property type="project" value="TreeGrafter"/>
</dbReference>
<evidence type="ECO:0000256" key="2">
    <source>
        <dbReference type="ARBA" id="ARBA00023235"/>
    </source>
</evidence>
<protein>
    <recommendedName>
        <fullName evidence="8">Histidine phosphatase family protein</fullName>
    </recommendedName>
</protein>
<dbReference type="GO" id="GO:0016791">
    <property type="term" value="F:phosphatase activity"/>
    <property type="evidence" value="ECO:0007669"/>
    <property type="project" value="TreeGrafter"/>
</dbReference>
<dbReference type="InterPro" id="IPR001345">
    <property type="entry name" value="PG/BPGM_mutase_AS"/>
</dbReference>
<feature type="binding site" evidence="4">
    <location>
        <begin position="42"/>
        <end position="49"/>
    </location>
    <ligand>
        <name>substrate</name>
    </ligand>
</feature>
<sequence>MAQTATYAEFSYTLGYTALIRHERLSTGVYTCLMVTRIGLIRHGETFWNRMGRWQGHAAVPLNEEGMHQARLLADYLLQHSQQISAIYSSDLRRASDTAKMLADRLKKPLILDARLREVDVGEWQGLTGDEIRAWDGSRFEQVQRDPFGTQRPGGESLNQVAERALAFLHELVQRHTEGYVLVVSHGGTIRTILQRLAVVGEGRIWVDNTSITLLRYQHAENRWLLDAFNVLEHLGTRRIVPGSDG</sequence>
<evidence type="ECO:0000256" key="4">
    <source>
        <dbReference type="PIRSR" id="PIRSR613078-2"/>
    </source>
</evidence>
<proteinExistence type="predicted"/>
<dbReference type="EMBL" id="PGTK01000009">
    <property type="protein sequence ID" value="PJF30501.1"/>
    <property type="molecule type" value="Genomic_DNA"/>
</dbReference>
<dbReference type="CDD" id="cd07067">
    <property type="entry name" value="HP_PGM_like"/>
    <property type="match status" value="1"/>
</dbReference>
<feature type="active site" description="Tele-phosphohistidine intermediate" evidence="3">
    <location>
        <position position="43"/>
    </location>
</feature>
<dbReference type="AlphaFoldDB" id="A0A2M8NYX6"/>
<evidence type="ECO:0008006" key="8">
    <source>
        <dbReference type="Google" id="ProtNLM"/>
    </source>
</evidence>
<dbReference type="PANTHER" id="PTHR48100:SF1">
    <property type="entry name" value="HISTIDINE PHOSPHATASE FAMILY PROTEIN-RELATED"/>
    <property type="match status" value="1"/>
</dbReference>
<evidence type="ECO:0000313" key="6">
    <source>
        <dbReference type="EMBL" id="PJF30501.1"/>
    </source>
</evidence>
<evidence type="ECO:0000313" key="7">
    <source>
        <dbReference type="Proteomes" id="UP000228921"/>
    </source>
</evidence>
<gene>
    <name evidence="6" type="ORF">CUN51_07560</name>
</gene>
<dbReference type="InterPro" id="IPR029033">
    <property type="entry name" value="His_PPase_superfam"/>
</dbReference>
<evidence type="ECO:0000256" key="3">
    <source>
        <dbReference type="PIRSR" id="PIRSR613078-1"/>
    </source>
</evidence>
<dbReference type="PROSITE" id="PS00175">
    <property type="entry name" value="PG_MUTASE"/>
    <property type="match status" value="1"/>
</dbReference>
<feature type="site" description="Transition state stabilizer" evidence="5">
    <location>
        <position position="186"/>
    </location>
</feature>
<keyword evidence="2" id="KW-0413">Isomerase</keyword>
<evidence type="ECO:0000256" key="5">
    <source>
        <dbReference type="PIRSR" id="PIRSR613078-3"/>
    </source>
</evidence>
<dbReference type="InterPro" id="IPR013078">
    <property type="entry name" value="His_Pase_superF_clade-1"/>
</dbReference>
<dbReference type="InterPro" id="IPR050275">
    <property type="entry name" value="PGM_Phosphatase"/>
</dbReference>
<keyword evidence="1" id="KW-0324">Glycolysis</keyword>
<dbReference type="SUPFAM" id="SSF53254">
    <property type="entry name" value="Phosphoglycerate mutase-like"/>
    <property type="match status" value="1"/>
</dbReference>
<organism evidence="6 7">
    <name type="scientific">Candidatus Thermofonsia Clade 1 bacterium</name>
    <dbReference type="NCBI Taxonomy" id="2364210"/>
    <lineage>
        <taxon>Bacteria</taxon>
        <taxon>Bacillati</taxon>
        <taxon>Chloroflexota</taxon>
        <taxon>Candidatus Thermofontia</taxon>
        <taxon>Candidatus Thermofonsia Clade 1</taxon>
    </lineage>
</organism>
<feature type="active site" description="Proton donor/acceptor" evidence="3">
    <location>
        <position position="118"/>
    </location>
</feature>
<reference evidence="6 7" key="1">
    <citation type="submission" date="2017-11" db="EMBL/GenBank/DDBJ databases">
        <title>Evolution of Phototrophy in the Chloroflexi Phylum Driven by Horizontal Gene Transfer.</title>
        <authorList>
            <person name="Ward L.M."/>
            <person name="Hemp J."/>
            <person name="Shih P.M."/>
            <person name="Mcglynn S.E."/>
            <person name="Fischer W."/>
        </authorList>
    </citation>
    <scope>NUCLEOTIDE SEQUENCE [LARGE SCALE GENOMIC DNA]</scope>
    <source>
        <strain evidence="6">CP2_2F</strain>
    </source>
</reference>
<dbReference type="SMART" id="SM00855">
    <property type="entry name" value="PGAM"/>
    <property type="match status" value="1"/>
</dbReference>